<proteinExistence type="predicted"/>
<name>A0A1M3KVX0_9BACT</name>
<evidence type="ECO:0000256" key="1">
    <source>
        <dbReference type="SAM" id="SignalP"/>
    </source>
</evidence>
<evidence type="ECO:0000313" key="2">
    <source>
        <dbReference type="EMBL" id="OJX56366.1"/>
    </source>
</evidence>
<reference evidence="2 3" key="1">
    <citation type="submission" date="2016-09" db="EMBL/GenBank/DDBJ databases">
        <title>Genome-resolved meta-omics ties microbial dynamics to process performance in biotechnology for thiocyanate degradation.</title>
        <authorList>
            <person name="Kantor R.S."/>
            <person name="Huddy R.J."/>
            <person name="Iyer R."/>
            <person name="Thomas B.C."/>
            <person name="Brown C.T."/>
            <person name="Anantharaman K."/>
            <person name="Tringe S."/>
            <person name="Hettich R.L."/>
            <person name="Harrison S.T."/>
            <person name="Banfield J.F."/>
        </authorList>
    </citation>
    <scope>NUCLEOTIDE SEQUENCE [LARGE SCALE GENOMIC DNA]</scope>
    <source>
        <strain evidence="2">59-99</strain>
    </source>
</reference>
<comment type="caution">
    <text evidence="2">The sequence shown here is derived from an EMBL/GenBank/DDBJ whole genome shotgun (WGS) entry which is preliminary data.</text>
</comment>
<evidence type="ECO:0000313" key="3">
    <source>
        <dbReference type="Proteomes" id="UP000184233"/>
    </source>
</evidence>
<organism evidence="2 3">
    <name type="scientific">Candidatus Kapaibacterium thiocyanatum</name>
    <dbReference type="NCBI Taxonomy" id="1895771"/>
    <lineage>
        <taxon>Bacteria</taxon>
        <taxon>Pseudomonadati</taxon>
        <taxon>Candidatus Kapaibacteriota</taxon>
        <taxon>Candidatus Kapaibacteriia</taxon>
        <taxon>Candidatus Kapaibacteriales</taxon>
        <taxon>Candidatus Kapaibacteriaceae</taxon>
        <taxon>Candidatus Kapaibacterium</taxon>
    </lineage>
</organism>
<feature type="signal peptide" evidence="1">
    <location>
        <begin position="1"/>
        <end position="23"/>
    </location>
</feature>
<sequence length="343" mass="38224">MLRRIRLFMVVLTLLSPSLPLFAQCDSLEQLFVADQSLRVETAAGIQGPGSFVPSFDFEHQTDSTRFFLEMSEFRKNSRWVFLDNWCMEKTWNYSQYLDTDTAEVTNAVLSTLSRTKAIPVSVGDTLSVFRRISWMERSVDRYGFKKLVNPDAISMWVEVVNASTGARIELLDSTHFSSTTASKKPCFQTQHPLFSRLVYIVPAGFPTTDVFIRVNVASAGSVNKRWTRWDNVVQAASNIILNYEGTRAYCDTVEQANDCSPTTASCTFTASTHSSPRRIRATLAASSPITAFDVYSSTGQLIQSASVVSGTTSYDMNVDAGLYYVVARVGSSVHCTRNIVVY</sequence>
<dbReference type="Proteomes" id="UP000184233">
    <property type="component" value="Unassembled WGS sequence"/>
</dbReference>
<evidence type="ECO:0008006" key="4">
    <source>
        <dbReference type="Google" id="ProtNLM"/>
    </source>
</evidence>
<feature type="chain" id="PRO_5012657269" description="Secretion system C-terminal sorting domain-containing protein" evidence="1">
    <location>
        <begin position="24"/>
        <end position="343"/>
    </location>
</feature>
<keyword evidence="1" id="KW-0732">Signal</keyword>
<dbReference type="EMBL" id="MKVH01000025">
    <property type="protein sequence ID" value="OJX56366.1"/>
    <property type="molecule type" value="Genomic_DNA"/>
</dbReference>
<gene>
    <name evidence="2" type="ORF">BGO89_13620</name>
</gene>
<dbReference type="AlphaFoldDB" id="A0A1M3KVX0"/>
<accession>A0A1M3KVX0</accession>
<protein>
    <recommendedName>
        <fullName evidence="4">Secretion system C-terminal sorting domain-containing protein</fullName>
    </recommendedName>
</protein>